<dbReference type="InterPro" id="IPR009057">
    <property type="entry name" value="Homeodomain-like_sf"/>
</dbReference>
<dbReference type="Gene3D" id="1.10.10.60">
    <property type="entry name" value="Homeodomain-like"/>
    <property type="match status" value="1"/>
</dbReference>
<dbReference type="InterPro" id="IPR043182">
    <property type="entry name" value="PAIRED_DNA-bd_dom"/>
</dbReference>
<evidence type="ECO:0000259" key="14">
    <source>
        <dbReference type="PROSITE" id="PS51057"/>
    </source>
</evidence>
<feature type="DNA-binding region" description="Homeobox" evidence="10">
    <location>
        <begin position="319"/>
        <end position="378"/>
    </location>
</feature>
<name>A0A9N9RM71_9DIPT</name>
<protein>
    <recommendedName>
        <fullName evidence="17">Paired box protein Pax-6</fullName>
    </recommendedName>
</protein>
<dbReference type="InterPro" id="IPR043565">
    <property type="entry name" value="PAX_fam"/>
</dbReference>
<keyword evidence="7 10" id="KW-0371">Homeobox</keyword>
<dbReference type="InterPro" id="IPR001523">
    <property type="entry name" value="Paired_dom"/>
</dbReference>
<feature type="compositionally biased region" description="Low complexity" evidence="12">
    <location>
        <begin position="576"/>
        <end position="629"/>
    </location>
</feature>
<evidence type="ECO:0000256" key="9">
    <source>
        <dbReference type="ARBA" id="ARBA00023242"/>
    </source>
</evidence>
<feature type="compositionally biased region" description="Polar residues" evidence="12">
    <location>
        <begin position="169"/>
        <end position="178"/>
    </location>
</feature>
<reference evidence="15" key="1">
    <citation type="submission" date="2022-01" db="EMBL/GenBank/DDBJ databases">
        <authorList>
            <person name="King R."/>
        </authorList>
    </citation>
    <scope>NUCLEOTIDE SEQUENCE</scope>
</reference>
<dbReference type="SMART" id="SM00351">
    <property type="entry name" value="PAX"/>
    <property type="match status" value="1"/>
</dbReference>
<keyword evidence="4" id="KW-0563">Paired box</keyword>
<dbReference type="GO" id="GO:0048731">
    <property type="term" value="P:system development"/>
    <property type="evidence" value="ECO:0007669"/>
    <property type="project" value="UniProtKB-ARBA"/>
</dbReference>
<dbReference type="GO" id="GO:0030154">
    <property type="term" value="P:cell differentiation"/>
    <property type="evidence" value="ECO:0007669"/>
    <property type="project" value="UniProtKB-ARBA"/>
</dbReference>
<comment type="similarity">
    <text evidence="2">Belongs to the paired homeobox family.</text>
</comment>
<feature type="compositionally biased region" description="Basic and acidic residues" evidence="12">
    <location>
        <begin position="275"/>
        <end position="286"/>
    </location>
</feature>
<evidence type="ECO:0000256" key="2">
    <source>
        <dbReference type="ARBA" id="ARBA00005733"/>
    </source>
</evidence>
<dbReference type="FunFam" id="1.10.10.10:FF:000069">
    <property type="entry name" value="Paired box protein Pax-6"/>
    <property type="match status" value="1"/>
</dbReference>
<evidence type="ECO:0000313" key="16">
    <source>
        <dbReference type="Proteomes" id="UP001153620"/>
    </source>
</evidence>
<organism evidence="15 16">
    <name type="scientific">Chironomus riparius</name>
    <dbReference type="NCBI Taxonomy" id="315576"/>
    <lineage>
        <taxon>Eukaryota</taxon>
        <taxon>Metazoa</taxon>
        <taxon>Ecdysozoa</taxon>
        <taxon>Arthropoda</taxon>
        <taxon>Hexapoda</taxon>
        <taxon>Insecta</taxon>
        <taxon>Pterygota</taxon>
        <taxon>Neoptera</taxon>
        <taxon>Endopterygota</taxon>
        <taxon>Diptera</taxon>
        <taxon>Nematocera</taxon>
        <taxon>Chironomoidea</taxon>
        <taxon>Chironomidae</taxon>
        <taxon>Chironominae</taxon>
        <taxon>Chironomus</taxon>
    </lineage>
</organism>
<dbReference type="GO" id="GO:0000978">
    <property type="term" value="F:RNA polymerase II cis-regulatory region sequence-specific DNA binding"/>
    <property type="evidence" value="ECO:0007669"/>
    <property type="project" value="TreeGrafter"/>
</dbReference>
<dbReference type="GO" id="GO:0045944">
    <property type="term" value="P:positive regulation of transcription by RNA polymerase II"/>
    <property type="evidence" value="ECO:0007669"/>
    <property type="project" value="UniProtKB-ARBA"/>
</dbReference>
<keyword evidence="9 10" id="KW-0539">Nucleus</keyword>
<dbReference type="GO" id="GO:0000981">
    <property type="term" value="F:DNA-binding transcription factor activity, RNA polymerase II-specific"/>
    <property type="evidence" value="ECO:0007669"/>
    <property type="project" value="InterPro"/>
</dbReference>
<dbReference type="CDD" id="cd00131">
    <property type="entry name" value="PAX"/>
    <property type="match status" value="1"/>
</dbReference>
<evidence type="ECO:0000256" key="6">
    <source>
        <dbReference type="ARBA" id="ARBA00023125"/>
    </source>
</evidence>
<dbReference type="PROSITE" id="PS00027">
    <property type="entry name" value="HOMEOBOX_1"/>
    <property type="match status" value="1"/>
</dbReference>
<dbReference type="AlphaFoldDB" id="A0A9N9RM71"/>
<evidence type="ECO:0000256" key="8">
    <source>
        <dbReference type="ARBA" id="ARBA00023163"/>
    </source>
</evidence>
<evidence type="ECO:0000256" key="10">
    <source>
        <dbReference type="PROSITE-ProRule" id="PRU00108"/>
    </source>
</evidence>
<feature type="domain" description="Homeobox" evidence="13">
    <location>
        <begin position="317"/>
        <end position="377"/>
    </location>
</feature>
<evidence type="ECO:0000256" key="11">
    <source>
        <dbReference type="RuleBase" id="RU000682"/>
    </source>
</evidence>
<evidence type="ECO:0000256" key="1">
    <source>
        <dbReference type="ARBA" id="ARBA00004123"/>
    </source>
</evidence>
<dbReference type="InterPro" id="IPR001356">
    <property type="entry name" value="HD"/>
</dbReference>
<dbReference type="InterPro" id="IPR036388">
    <property type="entry name" value="WH-like_DNA-bd_sf"/>
</dbReference>
<keyword evidence="16" id="KW-1185">Reference proteome</keyword>
<evidence type="ECO:0008006" key="17">
    <source>
        <dbReference type="Google" id="ProtNLM"/>
    </source>
</evidence>
<feature type="compositionally biased region" description="Polar residues" evidence="12">
    <location>
        <begin position="247"/>
        <end position="273"/>
    </location>
</feature>
<gene>
    <name evidence="15" type="ORF">CHIRRI_LOCUS2243</name>
</gene>
<evidence type="ECO:0000256" key="12">
    <source>
        <dbReference type="SAM" id="MobiDB-lite"/>
    </source>
</evidence>
<dbReference type="PROSITE" id="PS51057">
    <property type="entry name" value="PAIRED_2"/>
    <property type="match status" value="1"/>
</dbReference>
<evidence type="ECO:0000256" key="3">
    <source>
        <dbReference type="ARBA" id="ARBA00022473"/>
    </source>
</evidence>
<feature type="region of interest" description="Disordered" evidence="12">
    <location>
        <begin position="247"/>
        <end position="309"/>
    </location>
</feature>
<dbReference type="Proteomes" id="UP001153620">
    <property type="component" value="Chromosome 1"/>
</dbReference>
<dbReference type="EMBL" id="OU895877">
    <property type="protein sequence ID" value="CAG9799274.1"/>
    <property type="molecule type" value="Genomic_DNA"/>
</dbReference>
<dbReference type="FunFam" id="1.10.10.60:FF:000516">
    <property type="entry name" value="Transcription factor Toy"/>
    <property type="match status" value="1"/>
</dbReference>
<dbReference type="GO" id="GO:0009791">
    <property type="term" value="P:post-embryonic development"/>
    <property type="evidence" value="ECO:0007669"/>
    <property type="project" value="UniProtKB-ARBA"/>
</dbReference>
<keyword evidence="8" id="KW-0804">Transcription</keyword>
<dbReference type="PROSITE" id="PS50071">
    <property type="entry name" value="HOMEOBOX_2"/>
    <property type="match status" value="1"/>
</dbReference>
<dbReference type="PROSITE" id="PS00034">
    <property type="entry name" value="PAIRED_1"/>
    <property type="match status" value="1"/>
</dbReference>
<dbReference type="GO" id="GO:0051240">
    <property type="term" value="P:positive regulation of multicellular organismal process"/>
    <property type="evidence" value="ECO:0007669"/>
    <property type="project" value="UniProtKB-ARBA"/>
</dbReference>
<dbReference type="GO" id="GO:0090596">
    <property type="term" value="P:sensory organ morphogenesis"/>
    <property type="evidence" value="ECO:0007669"/>
    <property type="project" value="UniProtKB-ARBA"/>
</dbReference>
<reference evidence="15" key="2">
    <citation type="submission" date="2022-10" db="EMBL/GenBank/DDBJ databases">
        <authorList>
            <consortium name="ENA_rothamsted_submissions"/>
            <consortium name="culmorum"/>
            <person name="King R."/>
        </authorList>
    </citation>
    <scope>NUCLEOTIDE SEQUENCE</scope>
</reference>
<evidence type="ECO:0000256" key="5">
    <source>
        <dbReference type="ARBA" id="ARBA00023015"/>
    </source>
</evidence>
<dbReference type="PRINTS" id="PR00027">
    <property type="entry name" value="PAIREDBOX"/>
</dbReference>
<evidence type="ECO:0000256" key="4">
    <source>
        <dbReference type="ARBA" id="ARBA00022724"/>
    </source>
</evidence>
<evidence type="ECO:0000313" key="15">
    <source>
        <dbReference type="EMBL" id="CAG9799274.1"/>
    </source>
</evidence>
<dbReference type="Pfam" id="PF00046">
    <property type="entry name" value="Homeodomain"/>
    <property type="match status" value="1"/>
</dbReference>
<evidence type="ECO:0000259" key="13">
    <source>
        <dbReference type="PROSITE" id="PS50071"/>
    </source>
</evidence>
<dbReference type="InterPro" id="IPR017970">
    <property type="entry name" value="Homeobox_CS"/>
</dbReference>
<sequence>MGAAVTPWSSTMMMDRISIDDMPHKGRGHSGVNQLGGVFVGGRPLPDSTRQKIVELAHSGARPCDISRILQVSNGCVSKILGRYYETGSIRPRAIGGSKPRVATTEVVNKISLYKRECPSIFAWEIRDRLLQEGVCTNDNIPSVSSINRVLRNLAAQKEQQQQHQGHQPSTNSAQINSYQPTIVNDTIYDKLRLLNNNHRHQSIRDSCWPPRSPTSWYPHINNSHHQQETSINVNDVTTNSLSVTNIMSPQSTTPIKEYSSLSPNSCKASSINEDLIKTNSKKETQSDGNISGEGENSNTDSTIDTDDDQARLRLKRKLQRNRTSFSNDQIDSLEKEFERTHYPDVFARERLAVKIGLPEARIQVWFSNRRAKWRREEKLRTQRLSTPNTNSNINNNSSSLNTNNNHEINCANDTSSSTETASKVNTNGQINVNNMLHDSHAISSIAESHNTNIIGEMHNPLLNGNHHLPTPSSLITPTSSAPSLSPPRFNFNHGFCSTMSPMYTPQMSIADSYSSMPFSHGPISSMATLSTNPLGLQQQQHIQHKYEPHQQYHQRNDDMTPPSTYQCHMSRLNIPSPSLQSLHQVQHSSLSSLQNHHSYSSTSSSPQSTPLDGSHTMPPTSITPPSSIAPPSSMIYYDSINIGGYPSRLSPCSSNENYQLNGAPYINSNGSSGLISSLHNPASSSDMAHYFLRLQ</sequence>
<dbReference type="GO" id="GO:0005634">
    <property type="term" value="C:nucleus"/>
    <property type="evidence" value="ECO:0007669"/>
    <property type="project" value="UniProtKB-SubCell"/>
</dbReference>
<accession>A0A9N9RM71</accession>
<feature type="compositionally biased region" description="Basic and acidic residues" evidence="12">
    <location>
        <begin position="545"/>
        <end position="559"/>
    </location>
</feature>
<feature type="region of interest" description="Disordered" evidence="12">
    <location>
        <begin position="536"/>
        <end position="629"/>
    </location>
</feature>
<dbReference type="FunFam" id="1.10.10.10:FF:000003">
    <property type="entry name" value="Paired box protein Pax-6"/>
    <property type="match status" value="1"/>
</dbReference>
<comment type="subcellular location">
    <subcellularLocation>
        <location evidence="1 10 11">Nucleus</location>
    </subcellularLocation>
</comment>
<dbReference type="PANTHER" id="PTHR45636">
    <property type="entry name" value="PAIRED BOX PROTEIN PAX-6-RELATED-RELATED"/>
    <property type="match status" value="1"/>
</dbReference>
<keyword evidence="6 10" id="KW-0238">DNA-binding</keyword>
<dbReference type="Gene3D" id="1.10.10.10">
    <property type="entry name" value="Winged helix-like DNA-binding domain superfamily/Winged helix DNA-binding domain"/>
    <property type="match status" value="2"/>
</dbReference>
<keyword evidence="3" id="KW-0217">Developmental protein</keyword>
<dbReference type="Pfam" id="PF00292">
    <property type="entry name" value="PAX"/>
    <property type="match status" value="1"/>
</dbReference>
<keyword evidence="5" id="KW-0805">Transcription regulation</keyword>
<proteinExistence type="inferred from homology"/>
<feature type="region of interest" description="Disordered" evidence="12">
    <location>
        <begin position="158"/>
        <end position="178"/>
    </location>
</feature>
<dbReference type="SUPFAM" id="SSF46689">
    <property type="entry name" value="Homeodomain-like"/>
    <property type="match status" value="2"/>
</dbReference>
<dbReference type="CDD" id="cd00086">
    <property type="entry name" value="homeodomain"/>
    <property type="match status" value="1"/>
</dbReference>
<feature type="domain" description="Paired" evidence="14">
    <location>
        <begin position="28"/>
        <end position="154"/>
    </location>
</feature>
<feature type="compositionally biased region" description="Low complexity" evidence="12">
    <location>
        <begin position="386"/>
        <end position="403"/>
    </location>
</feature>
<dbReference type="OrthoDB" id="3225452at2759"/>
<evidence type="ECO:0000256" key="7">
    <source>
        <dbReference type="ARBA" id="ARBA00023155"/>
    </source>
</evidence>
<dbReference type="SMART" id="SM00389">
    <property type="entry name" value="HOX"/>
    <property type="match status" value="1"/>
</dbReference>
<feature type="region of interest" description="Disordered" evidence="12">
    <location>
        <begin position="382"/>
        <end position="403"/>
    </location>
</feature>
<dbReference type="PANTHER" id="PTHR45636:SF41">
    <property type="entry name" value="PAIRED BOX PROTEIN PAX-6-RELATED"/>
    <property type="match status" value="1"/>
</dbReference>